<evidence type="ECO:0000313" key="3">
    <source>
        <dbReference type="Proteomes" id="UP000307087"/>
    </source>
</evidence>
<dbReference type="Proteomes" id="UP000307087">
    <property type="component" value="Unassembled WGS sequence"/>
</dbReference>
<dbReference type="RefSeq" id="WP_136564068.1">
    <property type="nucleotide sequence ID" value="NZ_BAABLS010000007.1"/>
</dbReference>
<gene>
    <name evidence="2" type="ORF">E9934_16850</name>
</gene>
<dbReference type="AlphaFoldDB" id="A0A4S8N2P9"/>
<protein>
    <submittedName>
        <fullName evidence="2">Uncharacterized protein</fullName>
    </submittedName>
</protein>
<evidence type="ECO:0000256" key="1">
    <source>
        <dbReference type="SAM" id="SignalP"/>
    </source>
</evidence>
<reference evidence="2 3" key="1">
    <citation type="journal article" date="2009" name="Int. J. Syst. Evol. Microbiol.">
        <title>Nocardioides caeni sp. nov., isolated from wastewater.</title>
        <authorList>
            <person name="Yoon J.H."/>
            <person name="Kang S.J."/>
            <person name="Park S."/>
            <person name="Kim W."/>
            <person name="Oh T.K."/>
        </authorList>
    </citation>
    <scope>NUCLEOTIDE SEQUENCE [LARGE SCALE GENOMIC DNA]</scope>
    <source>
        <strain evidence="2 3">DSM 23134</strain>
    </source>
</reference>
<organism evidence="2 3">
    <name type="scientific">Nocardioides caeni</name>
    <dbReference type="NCBI Taxonomy" id="574700"/>
    <lineage>
        <taxon>Bacteria</taxon>
        <taxon>Bacillati</taxon>
        <taxon>Actinomycetota</taxon>
        <taxon>Actinomycetes</taxon>
        <taxon>Propionibacteriales</taxon>
        <taxon>Nocardioidaceae</taxon>
        <taxon>Nocardioides</taxon>
    </lineage>
</organism>
<feature type="chain" id="PRO_5020308988" evidence="1">
    <location>
        <begin position="24"/>
        <end position="199"/>
    </location>
</feature>
<proteinExistence type="predicted"/>
<comment type="caution">
    <text evidence="2">The sequence shown here is derived from an EMBL/GenBank/DDBJ whole genome shotgun (WGS) entry which is preliminary data.</text>
</comment>
<feature type="signal peptide" evidence="1">
    <location>
        <begin position="1"/>
        <end position="23"/>
    </location>
</feature>
<sequence>MTTQRMAALAALTLLALPLTACSGDDESPDADKGVDGPCAALDEGEFAPASTYGDYVIGSFAIQYELSDGSSECVVIDEAAAVGSYEVAGKDTQIYVDLGDVDLGLTVDIASYVEEGDEPLALGAVPGGIGLQIEQRYYSAPDPSACTVTLAELTAETFAGSFTCDNVPGYADFVGPFGGEKTDASVVSAAGWWRASAA</sequence>
<evidence type="ECO:0000313" key="2">
    <source>
        <dbReference type="EMBL" id="THV09239.1"/>
    </source>
</evidence>
<name>A0A4S8N2P9_9ACTN</name>
<keyword evidence="3" id="KW-1185">Reference proteome</keyword>
<accession>A0A4S8N2P9</accession>
<keyword evidence="1" id="KW-0732">Signal</keyword>
<dbReference type="EMBL" id="STGW01000015">
    <property type="protein sequence ID" value="THV09239.1"/>
    <property type="molecule type" value="Genomic_DNA"/>
</dbReference>